<name>A0ABV9M9N8_9BACL</name>
<evidence type="ECO:0000256" key="1">
    <source>
        <dbReference type="SAM" id="MobiDB-lite"/>
    </source>
</evidence>
<sequence length="48" mass="5794">MKTFMARLSYISDKEVERYLSKTQKPKRKERIDNYSRALSDRVKKGQI</sequence>
<dbReference type="RefSeq" id="WP_377277355.1">
    <property type="nucleotide sequence ID" value="NZ_JBHSGL010000005.1"/>
</dbReference>
<keyword evidence="3" id="KW-1185">Reference proteome</keyword>
<evidence type="ECO:0000313" key="2">
    <source>
        <dbReference type="EMBL" id="MFC4712270.1"/>
    </source>
</evidence>
<accession>A0ABV9M9N8</accession>
<dbReference type="Proteomes" id="UP001595932">
    <property type="component" value="Unassembled WGS sequence"/>
</dbReference>
<proteinExistence type="predicted"/>
<feature type="compositionally biased region" description="Basic and acidic residues" evidence="1">
    <location>
        <begin position="30"/>
        <end position="48"/>
    </location>
</feature>
<comment type="caution">
    <text evidence="2">The sequence shown here is derived from an EMBL/GenBank/DDBJ whole genome shotgun (WGS) entry which is preliminary data.</text>
</comment>
<feature type="region of interest" description="Disordered" evidence="1">
    <location>
        <begin position="20"/>
        <end position="48"/>
    </location>
</feature>
<evidence type="ECO:0000313" key="3">
    <source>
        <dbReference type="Proteomes" id="UP001595932"/>
    </source>
</evidence>
<organism evidence="2 3">
    <name type="scientific">Planococcus dechangensis</name>
    <dbReference type="NCBI Taxonomy" id="1176255"/>
    <lineage>
        <taxon>Bacteria</taxon>
        <taxon>Bacillati</taxon>
        <taxon>Bacillota</taxon>
        <taxon>Bacilli</taxon>
        <taxon>Bacillales</taxon>
        <taxon>Caryophanaceae</taxon>
        <taxon>Planococcus</taxon>
    </lineage>
</organism>
<dbReference type="EMBL" id="JBHSGL010000005">
    <property type="protein sequence ID" value="MFC4712270.1"/>
    <property type="molecule type" value="Genomic_DNA"/>
</dbReference>
<reference evidence="3" key="1">
    <citation type="journal article" date="2019" name="Int. J. Syst. Evol. Microbiol.">
        <title>The Global Catalogue of Microorganisms (GCM) 10K type strain sequencing project: providing services to taxonomists for standard genome sequencing and annotation.</title>
        <authorList>
            <consortium name="The Broad Institute Genomics Platform"/>
            <consortium name="The Broad Institute Genome Sequencing Center for Infectious Disease"/>
            <person name="Wu L."/>
            <person name="Ma J."/>
        </authorList>
    </citation>
    <scope>NUCLEOTIDE SEQUENCE [LARGE SCALE GENOMIC DNA]</scope>
    <source>
        <strain evidence="3">CGMCC 1.12151</strain>
    </source>
</reference>
<protein>
    <submittedName>
        <fullName evidence="2">Uncharacterized protein</fullName>
    </submittedName>
</protein>
<gene>
    <name evidence="2" type="ORF">ACFO5U_05360</name>
</gene>